<dbReference type="Proteomes" id="UP000289455">
    <property type="component" value="Unassembled WGS sequence"/>
</dbReference>
<feature type="region of interest" description="Disordered" evidence="5">
    <location>
        <begin position="478"/>
        <end position="498"/>
    </location>
</feature>
<organism evidence="8 9">
    <name type="scientific">Aquirufa rosea</name>
    <dbReference type="NCBI Taxonomy" id="2509241"/>
    <lineage>
        <taxon>Bacteria</taxon>
        <taxon>Pseudomonadati</taxon>
        <taxon>Bacteroidota</taxon>
        <taxon>Cytophagia</taxon>
        <taxon>Cytophagales</taxon>
        <taxon>Flectobacillaceae</taxon>
        <taxon>Aquirufa</taxon>
    </lineage>
</organism>
<dbReference type="InterPro" id="IPR012910">
    <property type="entry name" value="Plug_dom"/>
</dbReference>
<dbReference type="AlphaFoldDB" id="A0A4V1M567"/>
<dbReference type="Pfam" id="PF13715">
    <property type="entry name" value="CarbopepD_reg_2"/>
    <property type="match status" value="1"/>
</dbReference>
<evidence type="ECO:0000259" key="7">
    <source>
        <dbReference type="Pfam" id="PF07715"/>
    </source>
</evidence>
<keyword evidence="9" id="KW-1185">Reference proteome</keyword>
<dbReference type="GO" id="GO:0009279">
    <property type="term" value="C:cell outer membrane"/>
    <property type="evidence" value="ECO:0007669"/>
    <property type="project" value="UniProtKB-SubCell"/>
</dbReference>
<feature type="domain" description="TonB-dependent receptor plug" evidence="7">
    <location>
        <begin position="139"/>
        <end position="232"/>
    </location>
</feature>
<proteinExistence type="inferred from homology"/>
<evidence type="ECO:0000256" key="5">
    <source>
        <dbReference type="SAM" id="MobiDB-lite"/>
    </source>
</evidence>
<accession>A0A4V1M567</accession>
<evidence type="ECO:0000256" key="1">
    <source>
        <dbReference type="ARBA" id="ARBA00004442"/>
    </source>
</evidence>
<keyword evidence="8" id="KW-0675">Receptor</keyword>
<dbReference type="Gene3D" id="2.40.170.20">
    <property type="entry name" value="TonB-dependent receptor, beta-barrel domain"/>
    <property type="match status" value="1"/>
</dbReference>
<dbReference type="Pfam" id="PF07715">
    <property type="entry name" value="Plug"/>
    <property type="match status" value="1"/>
</dbReference>
<dbReference type="Pfam" id="PF00593">
    <property type="entry name" value="TonB_dep_Rec_b-barrel"/>
    <property type="match status" value="1"/>
</dbReference>
<gene>
    <name evidence="8" type="ORF">ESB04_11580</name>
</gene>
<comment type="similarity">
    <text evidence="4">Belongs to the TonB-dependent receptor family.</text>
</comment>
<evidence type="ECO:0000256" key="3">
    <source>
        <dbReference type="ARBA" id="ARBA00023237"/>
    </source>
</evidence>
<feature type="compositionally biased region" description="Polar residues" evidence="5">
    <location>
        <begin position="485"/>
        <end position="498"/>
    </location>
</feature>
<dbReference type="Gene3D" id="2.60.40.1120">
    <property type="entry name" value="Carboxypeptidase-like, regulatory domain"/>
    <property type="match status" value="1"/>
</dbReference>
<dbReference type="PANTHER" id="PTHR40980">
    <property type="entry name" value="PLUG DOMAIN-CONTAINING PROTEIN"/>
    <property type="match status" value="1"/>
</dbReference>
<keyword evidence="4" id="KW-0798">TonB box</keyword>
<comment type="subcellular location">
    <subcellularLocation>
        <location evidence="1 4">Cell outer membrane</location>
    </subcellularLocation>
</comment>
<evidence type="ECO:0000259" key="6">
    <source>
        <dbReference type="Pfam" id="PF00593"/>
    </source>
</evidence>
<dbReference type="SUPFAM" id="SSF56935">
    <property type="entry name" value="Porins"/>
    <property type="match status" value="1"/>
</dbReference>
<sequence length="930" mass="104672">MNTHQLVRNFVIVLVSLASFGHTFGQVGKIKGTITDPVSKEAVIGATIRLEGLTIGASTGIEGNFELASVPAGIYKLVVSSVGYQTQQIPNLRVESGKETIITISLLEDNKTLANVVVKAQKITTSEVAVLTETRQLQQIAVGISGQQIQKTQDRDASAVVRRIPGVSIFDERFVVVRGLNERYNTVLVNDIITPSTEVDSKAFSFDLIPSSIIDRMLIFKSASSDLPGDLGGGAIKIYTKTVPDGNTFSASFSTSYRSGTTAQKAMSYVGGKTDWLGFDDGGRQLPTGFPSRNSIATAGNTEAVISHFRNLPAFYQVEDKNVLPDFRGNLNFAHRWFLGDKELTNFSYVNYSNTNQSFQMQQRRFTFLGDTEKYYQDQSLSQNVRIGMMSNWALILNPSNKLEFRNLFNQIGIKETVFRNGYNENVDLNNASFRYEQRSIYSGQFSGTHELSPVSKLKWVTGLGYTFRSEPDYRRYTRSRERNSNGPFTFDLQQSDSPTLQQSARSFSHVEEFIYTTRADFDHILKENEDEKLRTTFRVGIYTEYKERAFSNRWYGITNPNRLSSDNSLLKQDPASFFNPNNLSGNTIYYGVGTNFEDKYTAQNTFGAAYAQLYLPIGDKLNATIGLRGEYNNQELQSKERGSGVPIKVSNPVFSPLPSLNLAYNFTTKNLLRFAYSSTVNRPEFRELAPFTYYDFVYDVTRTGFIPRADKQKLLNATINNFDLRYELYPSKSELISVAVFYKKFLNPIESKVFYNGSTVAFTVDNATEATSAGVELEIRKQLAPNWVALFNAALINSNVRAGQSDNMLNRNLQGQSPYLVNAGIFYENADKGWQANILYNVIGKRIFVIGDSQLSADIYEMPRNVVDINITKAITKKIDFKLAIQDLLNQKFSLVQDTNRDGKITDQDGVYQEYHRGSYYTMGITMKF</sequence>
<protein>
    <submittedName>
        <fullName evidence="8">TonB-dependent receptor</fullName>
    </submittedName>
</protein>
<keyword evidence="2 4" id="KW-0472">Membrane</keyword>
<dbReference type="Gene3D" id="2.170.130.10">
    <property type="entry name" value="TonB-dependent receptor, plug domain"/>
    <property type="match status" value="1"/>
</dbReference>
<dbReference type="PANTHER" id="PTHR40980:SF4">
    <property type="entry name" value="TONB-DEPENDENT RECEPTOR-LIKE BETA-BARREL DOMAIN-CONTAINING PROTEIN"/>
    <property type="match status" value="1"/>
</dbReference>
<evidence type="ECO:0000256" key="4">
    <source>
        <dbReference type="RuleBase" id="RU003357"/>
    </source>
</evidence>
<comment type="caution">
    <text evidence="8">The sequence shown here is derived from an EMBL/GenBank/DDBJ whole genome shotgun (WGS) entry which is preliminary data.</text>
</comment>
<dbReference type="InterPro" id="IPR037066">
    <property type="entry name" value="Plug_dom_sf"/>
</dbReference>
<evidence type="ECO:0000313" key="8">
    <source>
        <dbReference type="EMBL" id="RXK46800.1"/>
    </source>
</evidence>
<dbReference type="SUPFAM" id="SSF49464">
    <property type="entry name" value="Carboxypeptidase regulatory domain-like"/>
    <property type="match status" value="1"/>
</dbReference>
<dbReference type="InterPro" id="IPR008969">
    <property type="entry name" value="CarboxyPept-like_regulatory"/>
</dbReference>
<name>A0A4V1M567_9BACT</name>
<feature type="domain" description="TonB-dependent receptor-like beta-barrel" evidence="6">
    <location>
        <begin position="426"/>
        <end position="853"/>
    </location>
</feature>
<dbReference type="OrthoDB" id="9768470at2"/>
<reference evidence="8 9" key="1">
    <citation type="submission" date="2019-01" db="EMBL/GenBank/DDBJ databases">
        <title>Cytophagaceae bacterium strain CAR-16.</title>
        <authorList>
            <person name="Chen W.-M."/>
        </authorList>
    </citation>
    <scope>NUCLEOTIDE SEQUENCE [LARGE SCALE GENOMIC DNA]</scope>
    <source>
        <strain evidence="8 9">CAR-16</strain>
    </source>
</reference>
<evidence type="ECO:0000256" key="2">
    <source>
        <dbReference type="ARBA" id="ARBA00023136"/>
    </source>
</evidence>
<keyword evidence="3" id="KW-0998">Cell outer membrane</keyword>
<dbReference type="EMBL" id="SDHY01000008">
    <property type="protein sequence ID" value="RXK46800.1"/>
    <property type="molecule type" value="Genomic_DNA"/>
</dbReference>
<dbReference type="InterPro" id="IPR000531">
    <property type="entry name" value="Beta-barrel_TonB"/>
</dbReference>
<evidence type="ECO:0000313" key="9">
    <source>
        <dbReference type="Proteomes" id="UP000289455"/>
    </source>
</evidence>
<dbReference type="RefSeq" id="WP_129027912.1">
    <property type="nucleotide sequence ID" value="NZ_SDHY01000008.1"/>
</dbReference>
<dbReference type="InterPro" id="IPR036942">
    <property type="entry name" value="Beta-barrel_TonB_sf"/>
</dbReference>